<sequence length="97" mass="11036">MAGRMRFCFPPIRIQTPTPISHLFVFNLQSPYKRGPDYRYSALVASLRRSISSLLLTARFLLYCSISSPRCFLVLFIHLALLTSSQDIIVVAVFVIL</sequence>
<reference evidence="2 3" key="1">
    <citation type="submission" date="2022-01" db="EMBL/GenBank/DDBJ databases">
        <authorList>
            <person name="Xiong W."/>
            <person name="Schranz E."/>
        </authorList>
    </citation>
    <scope>NUCLEOTIDE SEQUENCE [LARGE SCALE GENOMIC DNA]</scope>
</reference>
<evidence type="ECO:0000313" key="2">
    <source>
        <dbReference type="EMBL" id="CAH1430482.1"/>
    </source>
</evidence>
<keyword evidence="1" id="KW-0472">Membrane</keyword>
<dbReference type="Proteomes" id="UP001157418">
    <property type="component" value="Unassembled WGS sequence"/>
</dbReference>
<feature type="transmembrane region" description="Helical" evidence="1">
    <location>
        <begin position="73"/>
        <end position="96"/>
    </location>
</feature>
<comment type="caution">
    <text evidence="2">The sequence shown here is derived from an EMBL/GenBank/DDBJ whole genome shotgun (WGS) entry which is preliminary data.</text>
</comment>
<accession>A0AAU9MVA1</accession>
<name>A0AAU9MVA1_9ASTR</name>
<keyword evidence="1" id="KW-0812">Transmembrane</keyword>
<dbReference type="EMBL" id="CAKMRJ010003334">
    <property type="protein sequence ID" value="CAH1430482.1"/>
    <property type="molecule type" value="Genomic_DNA"/>
</dbReference>
<protein>
    <submittedName>
        <fullName evidence="2">Uncharacterized protein</fullName>
    </submittedName>
</protein>
<keyword evidence="1" id="KW-1133">Transmembrane helix</keyword>
<dbReference type="AlphaFoldDB" id="A0AAU9MVA1"/>
<organism evidence="2 3">
    <name type="scientific">Lactuca virosa</name>
    <dbReference type="NCBI Taxonomy" id="75947"/>
    <lineage>
        <taxon>Eukaryota</taxon>
        <taxon>Viridiplantae</taxon>
        <taxon>Streptophyta</taxon>
        <taxon>Embryophyta</taxon>
        <taxon>Tracheophyta</taxon>
        <taxon>Spermatophyta</taxon>
        <taxon>Magnoliopsida</taxon>
        <taxon>eudicotyledons</taxon>
        <taxon>Gunneridae</taxon>
        <taxon>Pentapetalae</taxon>
        <taxon>asterids</taxon>
        <taxon>campanulids</taxon>
        <taxon>Asterales</taxon>
        <taxon>Asteraceae</taxon>
        <taxon>Cichorioideae</taxon>
        <taxon>Cichorieae</taxon>
        <taxon>Lactucinae</taxon>
        <taxon>Lactuca</taxon>
    </lineage>
</organism>
<keyword evidence="3" id="KW-1185">Reference proteome</keyword>
<evidence type="ECO:0000256" key="1">
    <source>
        <dbReference type="SAM" id="Phobius"/>
    </source>
</evidence>
<proteinExistence type="predicted"/>
<evidence type="ECO:0000313" key="3">
    <source>
        <dbReference type="Proteomes" id="UP001157418"/>
    </source>
</evidence>
<gene>
    <name evidence="2" type="ORF">LVIROSA_LOCUS17254</name>
</gene>